<reference evidence="2" key="3">
    <citation type="submission" date="2025-09" db="UniProtKB">
        <authorList>
            <consortium name="Ensembl"/>
        </authorList>
    </citation>
    <scope>IDENTIFICATION</scope>
</reference>
<reference evidence="2" key="1">
    <citation type="submission" date="2019-06" db="EMBL/GenBank/DDBJ databases">
        <authorList>
            <consortium name="Wellcome Sanger Institute Data Sharing"/>
        </authorList>
    </citation>
    <scope>NUCLEOTIDE SEQUENCE [LARGE SCALE GENOMIC DNA]</scope>
</reference>
<feature type="region of interest" description="Disordered" evidence="1">
    <location>
        <begin position="130"/>
        <end position="155"/>
    </location>
</feature>
<reference evidence="2" key="2">
    <citation type="submission" date="2025-08" db="UniProtKB">
        <authorList>
            <consortium name="Ensembl"/>
        </authorList>
    </citation>
    <scope>IDENTIFICATION</scope>
</reference>
<dbReference type="InParanoid" id="A0A672YXN6"/>
<proteinExistence type="predicted"/>
<dbReference type="Ensembl" id="ENSSORT00005009602.1">
    <property type="protein sequence ID" value="ENSSORP00005009295.1"/>
    <property type="gene ID" value="ENSSORG00005005089.1"/>
</dbReference>
<keyword evidence="3" id="KW-1185">Reference proteome</keyword>
<organism evidence="2 3">
    <name type="scientific">Sphaeramia orbicularis</name>
    <name type="common">orbiculate cardinalfish</name>
    <dbReference type="NCBI Taxonomy" id="375764"/>
    <lineage>
        <taxon>Eukaryota</taxon>
        <taxon>Metazoa</taxon>
        <taxon>Chordata</taxon>
        <taxon>Craniata</taxon>
        <taxon>Vertebrata</taxon>
        <taxon>Euteleostomi</taxon>
        <taxon>Actinopterygii</taxon>
        <taxon>Neopterygii</taxon>
        <taxon>Teleostei</taxon>
        <taxon>Neoteleostei</taxon>
        <taxon>Acanthomorphata</taxon>
        <taxon>Gobiaria</taxon>
        <taxon>Kurtiformes</taxon>
        <taxon>Apogonoidei</taxon>
        <taxon>Apogonidae</taxon>
        <taxon>Apogoninae</taxon>
        <taxon>Sphaeramia</taxon>
    </lineage>
</organism>
<dbReference type="GO" id="GO:0007288">
    <property type="term" value="P:sperm axoneme assembly"/>
    <property type="evidence" value="ECO:0007669"/>
    <property type="project" value="TreeGrafter"/>
</dbReference>
<evidence type="ECO:0000313" key="2">
    <source>
        <dbReference type="Ensembl" id="ENSSORP00005009295.1"/>
    </source>
</evidence>
<accession>A0A672YXN6</accession>
<name>A0A672YXN6_9TELE</name>
<feature type="region of interest" description="Disordered" evidence="1">
    <location>
        <begin position="42"/>
        <end position="63"/>
    </location>
</feature>
<dbReference type="PANTHER" id="PTHR21356:SF1">
    <property type="entry name" value="ARMADILLO REPEAT-CONTAINING PROTEIN 2"/>
    <property type="match status" value="1"/>
</dbReference>
<protein>
    <submittedName>
        <fullName evidence="2">Uncharacterized protein</fullName>
    </submittedName>
</protein>
<sequence>MASAEGNQEICSPFIPTQNTLRKTSAEIVSEARQLLRVQSTQRPFTPRDGHRELFGKSSARADCDNRPPSTFRFVLNLTSSSFRLQVPRLKPKFPAPCDAEDAFKVFPKPPTDPLEGKRGLAGTRARLLRAGSLPTLPPVEGHADGEEGEETFNI</sequence>
<dbReference type="Proteomes" id="UP000472271">
    <property type="component" value="Chromosome 24"/>
</dbReference>
<evidence type="ECO:0000313" key="3">
    <source>
        <dbReference type="Proteomes" id="UP000472271"/>
    </source>
</evidence>
<feature type="compositionally biased region" description="Basic and acidic residues" evidence="1">
    <location>
        <begin position="46"/>
        <end position="63"/>
    </location>
</feature>
<dbReference type="PANTHER" id="PTHR21356">
    <property type="entry name" value="ARMADILLO REPEAT CONTAINING 2"/>
    <property type="match status" value="1"/>
</dbReference>
<evidence type="ECO:0000256" key="1">
    <source>
        <dbReference type="SAM" id="MobiDB-lite"/>
    </source>
</evidence>
<dbReference type="InterPro" id="IPR038905">
    <property type="entry name" value="ARMC2"/>
</dbReference>
<dbReference type="AlphaFoldDB" id="A0A672YXN6"/>